<organism evidence="1 2">
    <name type="scientific">Streptomyces europaeiscabiei</name>
    <dbReference type="NCBI Taxonomy" id="146819"/>
    <lineage>
        <taxon>Bacteria</taxon>
        <taxon>Bacillati</taxon>
        <taxon>Actinomycetota</taxon>
        <taxon>Actinomycetes</taxon>
        <taxon>Kitasatosporales</taxon>
        <taxon>Streptomycetaceae</taxon>
        <taxon>Streptomyces</taxon>
    </lineage>
</organism>
<gene>
    <name evidence="1" type="ORF">PV662_47030</name>
</gene>
<evidence type="ECO:0000313" key="2">
    <source>
        <dbReference type="Proteomes" id="UP001271274"/>
    </source>
</evidence>
<name>A0ABU4NVZ3_9ACTN</name>
<protein>
    <recommendedName>
        <fullName evidence="3">HK97 gp10 family phage protein</fullName>
    </recommendedName>
</protein>
<evidence type="ECO:0000313" key="1">
    <source>
        <dbReference type="EMBL" id="MDX3707101.1"/>
    </source>
</evidence>
<evidence type="ECO:0008006" key="3">
    <source>
        <dbReference type="Google" id="ProtNLM"/>
    </source>
</evidence>
<reference evidence="1 2" key="1">
    <citation type="journal article" date="2023" name="Microb. Genom.">
        <title>Mesoterricola silvestris gen. nov., sp. nov., Mesoterricola sediminis sp. nov., Geothrix oryzae sp. nov., Geothrix edaphica sp. nov., Geothrix rubra sp. nov., and Geothrix limicola sp. nov., six novel members of Acidobacteriota isolated from soils.</title>
        <authorList>
            <person name="Weisberg A.J."/>
            <person name="Pearce E."/>
            <person name="Kramer C.G."/>
            <person name="Chang J.H."/>
            <person name="Clarke C.R."/>
        </authorList>
    </citation>
    <scope>NUCLEOTIDE SEQUENCE [LARGE SCALE GENOMIC DNA]</scope>
    <source>
        <strain evidence="1 2">ID09-01A</strain>
    </source>
</reference>
<dbReference type="RefSeq" id="WP_319063903.1">
    <property type="nucleotide sequence ID" value="NZ_JARAUS010000041.1"/>
</dbReference>
<sequence>MSTSFSLDRTRIERMLRLPGGMVYRNMERRVRRVEAEAIRGAPGSMKQRIRVQIQRAPGGEFRGVVKVEHPAAIFVVNGTRPHLIRPVRARVLRFTVGGQVVHARLVRHPGNKPNDFLRKALRAAL</sequence>
<comment type="caution">
    <text evidence="1">The sequence shown here is derived from an EMBL/GenBank/DDBJ whole genome shotgun (WGS) entry which is preliminary data.</text>
</comment>
<dbReference type="EMBL" id="JARAYU010000041">
    <property type="protein sequence ID" value="MDX3707101.1"/>
    <property type="molecule type" value="Genomic_DNA"/>
</dbReference>
<dbReference type="Proteomes" id="UP001271274">
    <property type="component" value="Unassembled WGS sequence"/>
</dbReference>
<proteinExistence type="predicted"/>
<keyword evidence="2" id="KW-1185">Reference proteome</keyword>
<accession>A0ABU4NVZ3</accession>